<evidence type="ECO:0000313" key="5">
    <source>
        <dbReference type="Proteomes" id="UP000363661"/>
    </source>
</evidence>
<dbReference type="RefSeq" id="WP_015529170.1">
    <property type="nucleotide sequence ID" value="NZ_CABHNA010000033.1"/>
</dbReference>
<evidence type="ECO:0008006" key="6">
    <source>
        <dbReference type="Google" id="ProtNLM"/>
    </source>
</evidence>
<name>A0A174XVV2_9FIRM</name>
<keyword evidence="1" id="KW-0812">Transmembrane</keyword>
<reference evidence="3 5" key="2">
    <citation type="submission" date="2019-07" db="EMBL/GenBank/DDBJ databases">
        <authorList>
            <person name="Hibberd C M."/>
            <person name="Gehrig L. J."/>
            <person name="Chang H.-W."/>
            <person name="Venkatesh S."/>
        </authorList>
    </citation>
    <scope>NUCLEOTIDE SEQUENCE [LARGE SCALE GENOMIC DNA]</scope>
    <source>
        <strain evidence="3">Ruminococcus_torques_SSTS_Bg7063</strain>
    </source>
</reference>
<keyword evidence="5" id="KW-1185">Reference proteome</keyword>
<gene>
    <name evidence="2" type="ORF">ERS852502_01769</name>
    <name evidence="3" type="ORF">RTSSTS7063_00616</name>
</gene>
<dbReference type="Proteomes" id="UP000078383">
    <property type="component" value="Unassembled WGS sequence"/>
</dbReference>
<feature type="transmembrane region" description="Helical" evidence="1">
    <location>
        <begin position="45"/>
        <end position="68"/>
    </location>
</feature>
<feature type="transmembrane region" description="Helical" evidence="1">
    <location>
        <begin position="20"/>
        <end position="39"/>
    </location>
</feature>
<dbReference type="AlphaFoldDB" id="A0A174XVV2"/>
<dbReference type="OrthoDB" id="9783125at2"/>
<dbReference type="EMBL" id="CZBX01000007">
    <property type="protein sequence ID" value="CUQ88396.1"/>
    <property type="molecule type" value="Genomic_DNA"/>
</dbReference>
<accession>A0A174XVV2</accession>
<evidence type="ECO:0000313" key="3">
    <source>
        <dbReference type="EMBL" id="VUW98265.1"/>
    </source>
</evidence>
<sequence>MKKIQKGKPGYLNYKRKVEILRTVIYFVIVLAIFALGYWQTHTRLNLLTVVAILGCLPASKALVGVIARYPYQSIELSQAKEIAGKSKHLTVCYDLIITSKEHIMPTDCIVISGHNIYGYTHYEKVNTDELGKHIKTILAQNQYTGFTVKILNQYTPFLARVEGLENIAVVEQEDTKAREQEIRNLILNISM</sequence>
<organism evidence="2 4">
    <name type="scientific">[Ruminococcus] torques</name>
    <dbReference type="NCBI Taxonomy" id="33039"/>
    <lineage>
        <taxon>Bacteria</taxon>
        <taxon>Bacillati</taxon>
        <taxon>Bacillota</taxon>
        <taxon>Clostridia</taxon>
        <taxon>Lachnospirales</taxon>
        <taxon>Lachnospiraceae</taxon>
        <taxon>Mediterraneibacter</taxon>
    </lineage>
</organism>
<dbReference type="EMBL" id="CABHNA010000033">
    <property type="protein sequence ID" value="VUW98265.1"/>
    <property type="molecule type" value="Genomic_DNA"/>
</dbReference>
<evidence type="ECO:0000313" key="2">
    <source>
        <dbReference type="EMBL" id="CUQ88396.1"/>
    </source>
</evidence>
<protein>
    <recommendedName>
        <fullName evidence="6">NERD domain-containing protein</fullName>
    </recommendedName>
</protein>
<dbReference type="Proteomes" id="UP000363661">
    <property type="component" value="Unassembled WGS sequence"/>
</dbReference>
<keyword evidence="1" id="KW-1133">Transmembrane helix</keyword>
<evidence type="ECO:0000256" key="1">
    <source>
        <dbReference type="SAM" id="Phobius"/>
    </source>
</evidence>
<proteinExistence type="predicted"/>
<keyword evidence="1" id="KW-0472">Membrane</keyword>
<reference evidence="2 4" key="1">
    <citation type="submission" date="2015-09" db="EMBL/GenBank/DDBJ databases">
        <authorList>
            <consortium name="Pathogen Informatics"/>
        </authorList>
    </citation>
    <scope>NUCLEOTIDE SEQUENCE [LARGE SCALE GENOMIC DNA]</scope>
    <source>
        <strain evidence="2 4">2789STDY5834889</strain>
    </source>
</reference>
<evidence type="ECO:0000313" key="4">
    <source>
        <dbReference type="Proteomes" id="UP000078383"/>
    </source>
</evidence>